<protein>
    <recommendedName>
        <fullName evidence="15">CBS domain containing protein</fullName>
    </recommendedName>
</protein>
<keyword evidence="4" id="KW-0677">Repeat</keyword>
<evidence type="ECO:0000259" key="11">
    <source>
        <dbReference type="PROSITE" id="PS51371"/>
    </source>
</evidence>
<feature type="domain" description="CBS" evidence="11">
    <location>
        <begin position="210"/>
        <end position="271"/>
    </location>
</feature>
<dbReference type="STRING" id="293826.Amet_4406"/>
<proteinExistence type="inferred from homology"/>
<dbReference type="PROSITE" id="PS51846">
    <property type="entry name" value="CNNM"/>
    <property type="match status" value="1"/>
</dbReference>
<dbReference type="InterPro" id="IPR046342">
    <property type="entry name" value="CBS_dom_sf"/>
</dbReference>
<dbReference type="OrthoDB" id="9798188at2"/>
<dbReference type="InterPro" id="IPR016169">
    <property type="entry name" value="FAD-bd_PCMH_sub2"/>
</dbReference>
<evidence type="ECO:0008006" key="15">
    <source>
        <dbReference type="Google" id="ProtNLM"/>
    </source>
</evidence>
<dbReference type="Proteomes" id="UP000001572">
    <property type="component" value="Chromosome"/>
</dbReference>
<dbReference type="Pfam" id="PF01595">
    <property type="entry name" value="CNNM"/>
    <property type="match status" value="1"/>
</dbReference>
<reference evidence="14" key="1">
    <citation type="journal article" date="2016" name="Genome Announc.">
        <title>Complete genome sequence of Alkaliphilus metalliredigens strain QYMF, an alkaliphilic and metal-reducing bacterium isolated from borax-contaminated leachate ponds.</title>
        <authorList>
            <person name="Hwang C."/>
            <person name="Copeland A."/>
            <person name="Lucas S."/>
            <person name="Lapidus A."/>
            <person name="Barry K."/>
            <person name="Detter J.C."/>
            <person name="Glavina Del Rio T."/>
            <person name="Hammon N."/>
            <person name="Israni S."/>
            <person name="Dalin E."/>
            <person name="Tice H."/>
            <person name="Pitluck S."/>
            <person name="Chertkov O."/>
            <person name="Brettin T."/>
            <person name="Bruce D."/>
            <person name="Han C."/>
            <person name="Schmutz J."/>
            <person name="Larimer F."/>
            <person name="Land M.L."/>
            <person name="Hauser L."/>
            <person name="Kyrpides N."/>
            <person name="Mikhailova N."/>
            <person name="Ye Q."/>
            <person name="Zhou J."/>
            <person name="Richardson P."/>
            <person name="Fields M.W."/>
        </authorList>
    </citation>
    <scope>NUCLEOTIDE SEQUENCE [LARGE SCALE GENOMIC DNA]</scope>
    <source>
        <strain evidence="14">QYMF</strain>
    </source>
</reference>
<dbReference type="SUPFAM" id="SSF56176">
    <property type="entry name" value="FAD-binding/transporter-associated domain-like"/>
    <property type="match status" value="1"/>
</dbReference>
<evidence type="ECO:0000313" key="14">
    <source>
        <dbReference type="Proteomes" id="UP000001572"/>
    </source>
</evidence>
<dbReference type="EMBL" id="CP000724">
    <property type="protein sequence ID" value="ABR50479.1"/>
    <property type="molecule type" value="Genomic_DNA"/>
</dbReference>
<feature type="transmembrane region" description="Helical" evidence="10">
    <location>
        <begin position="6"/>
        <end position="32"/>
    </location>
</feature>
<dbReference type="HOGENOM" id="CLU_015237_4_1_9"/>
<dbReference type="PROSITE" id="PS51371">
    <property type="entry name" value="CBS"/>
    <property type="match status" value="2"/>
</dbReference>
<evidence type="ECO:0000256" key="6">
    <source>
        <dbReference type="ARBA" id="ARBA00023122"/>
    </source>
</evidence>
<dbReference type="InterPro" id="IPR005170">
    <property type="entry name" value="Transptr-assoc_dom"/>
</dbReference>
<sequence>MVPNVIGQLFILAILLTLSAFFSASETSLMALSKIRIRNMVEKKVEGADIINSLIKNPGQLLSSILVGNNIVNIGASALATSIAFQVEAFRYNPVGIATVIMTILVLIFAEITPKSIAAQHSEKLALKVAKPIRWVVVVLNPIVIILNRITSILIRMLGGKKAYDKPFITEEELRTMVNVSHEEGVLEVEEKQMIQNVFEFGDLQIKDVMVQRTDVIAIDVQDTYEEMIHLMKEEQFSRYPVYDQHLDDIVGILNVRDLFLVEGLREDFDVRRYMRKPHYTFEFKKISELFKEMKNSRVHMDIVLDEYGGTAGIVTMEDLIEEIVGEIEDEYDEIYEEIQVIKEDEFVVDGSAKITLVNEMLGIHIESEDFDSIGGFIIGELRRFPKQGEVITKNNVKFVVEEIYKNRIQKIRVFT</sequence>
<comment type="similarity">
    <text evidence="2">Belongs to the UPF0053 family.</text>
</comment>
<dbReference type="GO" id="GO:0005886">
    <property type="term" value="C:plasma membrane"/>
    <property type="evidence" value="ECO:0007669"/>
    <property type="project" value="TreeGrafter"/>
</dbReference>
<keyword evidence="6 8" id="KW-0129">CBS domain</keyword>
<dbReference type="InterPro" id="IPR036318">
    <property type="entry name" value="FAD-bd_PCMH-like_sf"/>
</dbReference>
<evidence type="ECO:0000256" key="1">
    <source>
        <dbReference type="ARBA" id="ARBA00004141"/>
    </source>
</evidence>
<keyword evidence="3 9" id="KW-0812">Transmembrane</keyword>
<dbReference type="KEGG" id="amt:Amet_4406"/>
<dbReference type="eggNOG" id="COG1253">
    <property type="taxonomic scope" value="Bacteria"/>
</dbReference>
<dbReference type="Pfam" id="PF03471">
    <property type="entry name" value="CorC_HlyC"/>
    <property type="match status" value="1"/>
</dbReference>
<evidence type="ECO:0000256" key="10">
    <source>
        <dbReference type="SAM" id="Phobius"/>
    </source>
</evidence>
<accession>A6TWB1</accession>
<evidence type="ECO:0000256" key="2">
    <source>
        <dbReference type="ARBA" id="ARBA00006337"/>
    </source>
</evidence>
<evidence type="ECO:0000256" key="5">
    <source>
        <dbReference type="ARBA" id="ARBA00022989"/>
    </source>
</evidence>
<dbReference type="InterPro" id="IPR002550">
    <property type="entry name" value="CNNM"/>
</dbReference>
<evidence type="ECO:0000256" key="7">
    <source>
        <dbReference type="ARBA" id="ARBA00023136"/>
    </source>
</evidence>
<dbReference type="FunFam" id="3.10.580.10:FF:000002">
    <property type="entry name" value="Magnesium/cobalt efflux protein CorC"/>
    <property type="match status" value="1"/>
</dbReference>
<name>A6TWB1_ALKMQ</name>
<organism evidence="13 14">
    <name type="scientific">Alkaliphilus metalliredigens (strain QYMF)</name>
    <dbReference type="NCBI Taxonomy" id="293826"/>
    <lineage>
        <taxon>Bacteria</taxon>
        <taxon>Bacillati</taxon>
        <taxon>Bacillota</taxon>
        <taxon>Clostridia</taxon>
        <taxon>Peptostreptococcales</taxon>
        <taxon>Natronincolaceae</taxon>
        <taxon>Alkaliphilus</taxon>
    </lineage>
</organism>
<gene>
    <name evidence="13" type="ordered locus">Amet_4406</name>
</gene>
<evidence type="ECO:0000256" key="4">
    <source>
        <dbReference type="ARBA" id="ARBA00022737"/>
    </source>
</evidence>
<dbReference type="InterPro" id="IPR000644">
    <property type="entry name" value="CBS_dom"/>
</dbReference>
<keyword evidence="7 9" id="KW-0472">Membrane</keyword>
<dbReference type="AlphaFoldDB" id="A6TWB1"/>
<dbReference type="SMART" id="SM01091">
    <property type="entry name" value="CorC_HlyC"/>
    <property type="match status" value="1"/>
</dbReference>
<dbReference type="InterPro" id="IPR044751">
    <property type="entry name" value="Ion_transp-like_CBS"/>
</dbReference>
<keyword evidence="5 9" id="KW-1133">Transmembrane helix</keyword>
<evidence type="ECO:0000256" key="8">
    <source>
        <dbReference type="PROSITE-ProRule" id="PRU00703"/>
    </source>
</evidence>
<dbReference type="Gene3D" id="3.10.580.10">
    <property type="entry name" value="CBS-domain"/>
    <property type="match status" value="1"/>
</dbReference>
<comment type="subcellular location">
    <subcellularLocation>
        <location evidence="1">Membrane</location>
        <topology evidence="1">Multi-pass membrane protein</topology>
    </subcellularLocation>
</comment>
<keyword evidence="14" id="KW-1185">Reference proteome</keyword>
<dbReference type="GO" id="GO:0050660">
    <property type="term" value="F:flavin adenine dinucleotide binding"/>
    <property type="evidence" value="ECO:0007669"/>
    <property type="project" value="InterPro"/>
</dbReference>
<dbReference type="PANTHER" id="PTHR22777">
    <property type="entry name" value="HEMOLYSIN-RELATED"/>
    <property type="match status" value="1"/>
</dbReference>
<feature type="domain" description="CNNM transmembrane" evidence="12">
    <location>
        <begin position="1"/>
        <end position="191"/>
    </location>
</feature>
<evidence type="ECO:0000259" key="12">
    <source>
        <dbReference type="PROSITE" id="PS51846"/>
    </source>
</evidence>
<dbReference type="CDD" id="cd04590">
    <property type="entry name" value="CBS_pair_CorC_HlyC_assoc"/>
    <property type="match status" value="1"/>
</dbReference>
<feature type="transmembrane region" description="Helical" evidence="10">
    <location>
        <begin position="133"/>
        <end position="155"/>
    </location>
</feature>
<dbReference type="Pfam" id="PF00571">
    <property type="entry name" value="CBS"/>
    <property type="match status" value="2"/>
</dbReference>
<evidence type="ECO:0000256" key="3">
    <source>
        <dbReference type="ARBA" id="ARBA00022692"/>
    </source>
</evidence>
<dbReference type="RefSeq" id="WP_012065371.1">
    <property type="nucleotide sequence ID" value="NC_009633.1"/>
</dbReference>
<dbReference type="PANTHER" id="PTHR22777:SF17">
    <property type="entry name" value="UPF0053 PROTEIN SLL0260"/>
    <property type="match status" value="1"/>
</dbReference>
<evidence type="ECO:0000256" key="9">
    <source>
        <dbReference type="PROSITE-ProRule" id="PRU01193"/>
    </source>
</evidence>
<feature type="domain" description="CBS" evidence="11">
    <location>
        <begin position="274"/>
        <end position="331"/>
    </location>
</feature>
<feature type="transmembrane region" description="Helical" evidence="10">
    <location>
        <begin position="95"/>
        <end position="113"/>
    </location>
</feature>
<evidence type="ECO:0000313" key="13">
    <source>
        <dbReference type="EMBL" id="ABR50479.1"/>
    </source>
</evidence>
<dbReference type="SUPFAM" id="SSF54631">
    <property type="entry name" value="CBS-domain pair"/>
    <property type="match status" value="1"/>
</dbReference>
<dbReference type="Gene3D" id="3.30.465.10">
    <property type="match status" value="1"/>
</dbReference>